<feature type="compositionally biased region" description="Basic residues" evidence="1">
    <location>
        <begin position="18"/>
        <end position="49"/>
    </location>
</feature>
<dbReference type="Proteomes" id="UP000199229">
    <property type="component" value="Unassembled WGS sequence"/>
</dbReference>
<evidence type="ECO:0000313" key="3">
    <source>
        <dbReference type="Proteomes" id="UP000199229"/>
    </source>
</evidence>
<feature type="region of interest" description="Disordered" evidence="1">
    <location>
        <begin position="1"/>
        <end position="147"/>
    </location>
</feature>
<evidence type="ECO:0000313" key="2">
    <source>
        <dbReference type="EMBL" id="SFG58016.1"/>
    </source>
</evidence>
<sequence length="218" mass="24119">MQLAPAHRPDFPHPPRSPYRKSRPCQRRRRCRRKRLRDRRKSSRSRPRPGPRPDRANPSAILATGRCEPRVPKDRRKDRQRRTLRHLGTNKSCQAPGLPTPNPSPSPSAAVTPSWLIRGRPRPAKSRSSHRIEAAPSRGGLPLPGPRAGALGMPRVASSGRHPLGCRPWLALSLRSSCPCHPGTPSGPWGSWRSFGSPSQLPVHRGLAFAADRPWSAG</sequence>
<evidence type="ECO:0000256" key="1">
    <source>
        <dbReference type="SAM" id="MobiDB-lite"/>
    </source>
</evidence>
<organism evidence="2 3">
    <name type="scientific">Methylobacterium gossipiicola</name>
    <dbReference type="NCBI Taxonomy" id="582675"/>
    <lineage>
        <taxon>Bacteria</taxon>
        <taxon>Pseudomonadati</taxon>
        <taxon>Pseudomonadota</taxon>
        <taxon>Alphaproteobacteria</taxon>
        <taxon>Hyphomicrobiales</taxon>
        <taxon>Methylobacteriaceae</taxon>
        <taxon>Methylobacterium</taxon>
    </lineage>
</organism>
<feature type="compositionally biased region" description="Low complexity" evidence="1">
    <location>
        <begin position="134"/>
        <end position="147"/>
    </location>
</feature>
<dbReference type="EMBL" id="FOPM01000006">
    <property type="protein sequence ID" value="SFG58016.1"/>
    <property type="molecule type" value="Genomic_DNA"/>
</dbReference>
<accession>A0A1I2T673</accession>
<feature type="compositionally biased region" description="Basic and acidic residues" evidence="1">
    <location>
        <begin position="67"/>
        <end position="77"/>
    </location>
</feature>
<dbReference type="AlphaFoldDB" id="A0A1I2T673"/>
<protein>
    <submittedName>
        <fullName evidence="2">Uncharacterized protein</fullName>
    </submittedName>
</protein>
<proteinExistence type="predicted"/>
<reference evidence="3" key="1">
    <citation type="submission" date="2016-10" db="EMBL/GenBank/DDBJ databases">
        <authorList>
            <person name="Varghese N."/>
            <person name="Submissions S."/>
        </authorList>
    </citation>
    <scope>NUCLEOTIDE SEQUENCE [LARGE SCALE GENOMIC DNA]</scope>
    <source>
        <strain evidence="3">Gh-105</strain>
    </source>
</reference>
<name>A0A1I2T673_9HYPH</name>
<feature type="compositionally biased region" description="Basic residues" evidence="1">
    <location>
        <begin position="119"/>
        <end position="129"/>
    </location>
</feature>
<gene>
    <name evidence="2" type="ORF">SAMN05192565_10614</name>
</gene>
<keyword evidence="3" id="KW-1185">Reference proteome</keyword>